<protein>
    <submittedName>
        <fullName evidence="2">Uncharacterized protein</fullName>
    </submittedName>
</protein>
<dbReference type="AlphaFoldDB" id="A0A2A6FSV6"/>
<feature type="transmembrane region" description="Helical" evidence="1">
    <location>
        <begin position="69"/>
        <end position="91"/>
    </location>
</feature>
<accession>A0A2A6FSV6</accession>
<evidence type="ECO:0000256" key="1">
    <source>
        <dbReference type="SAM" id="Phobius"/>
    </source>
</evidence>
<proteinExistence type="predicted"/>
<evidence type="ECO:0000313" key="2">
    <source>
        <dbReference type="EMBL" id="PDQ35691.1"/>
    </source>
</evidence>
<dbReference type="Proteomes" id="UP000219994">
    <property type="component" value="Unassembled WGS sequence"/>
</dbReference>
<organism evidence="2 3">
    <name type="scientific">Candidatus Lumbricidiphila eiseniae</name>
    <dbReference type="NCBI Taxonomy" id="1969409"/>
    <lineage>
        <taxon>Bacteria</taxon>
        <taxon>Bacillati</taxon>
        <taxon>Actinomycetota</taxon>
        <taxon>Actinomycetes</taxon>
        <taxon>Micrococcales</taxon>
        <taxon>Microbacteriaceae</taxon>
        <taxon>Candidatus Lumbricidiphila</taxon>
    </lineage>
</organism>
<name>A0A2A6FSV6_9MICO</name>
<sequence length="135" mass="14597">MNAFEKYLRELAGGLRSNRISETTVTDILEEIVSDPTIDPSNPEATLGPVEQFAASYGTGTARSRGFKIFSIALALAVIIAGTRMISSLVFGLYPSLLLSLSAYGIAAVIVMIGVGICVKVDRWLPEELERIFRS</sequence>
<keyword evidence="1" id="KW-0472">Membrane</keyword>
<keyword evidence="1" id="KW-1133">Transmembrane helix</keyword>
<gene>
    <name evidence="2" type="ORF">B5766_04325</name>
</gene>
<reference evidence="3" key="1">
    <citation type="submission" date="2017-03" db="EMBL/GenBank/DDBJ databases">
        <authorList>
            <person name="Lund M.B."/>
        </authorList>
    </citation>
    <scope>NUCLEOTIDE SEQUENCE [LARGE SCALE GENOMIC DNA]</scope>
</reference>
<keyword evidence="1" id="KW-0812">Transmembrane</keyword>
<feature type="transmembrane region" description="Helical" evidence="1">
    <location>
        <begin position="97"/>
        <end position="119"/>
    </location>
</feature>
<comment type="caution">
    <text evidence="2">The sequence shown here is derived from an EMBL/GenBank/DDBJ whole genome shotgun (WGS) entry which is preliminary data.</text>
</comment>
<evidence type="ECO:0000313" key="3">
    <source>
        <dbReference type="Proteomes" id="UP000219994"/>
    </source>
</evidence>
<dbReference type="EMBL" id="NAEP01000028">
    <property type="protein sequence ID" value="PDQ35691.1"/>
    <property type="molecule type" value="Genomic_DNA"/>
</dbReference>